<evidence type="ECO:0000313" key="2">
    <source>
        <dbReference type="Proteomes" id="UP000694005"/>
    </source>
</evidence>
<dbReference type="Gramene" id="A09p73980.2_BraZ1">
    <property type="protein sequence ID" value="A09p73980.2_BraZ1.CDS.1"/>
    <property type="gene ID" value="A09g73980.2_BraZ1"/>
</dbReference>
<gene>
    <name evidence="1" type="ORF">BRAPAZ1V2_A09P73980.2</name>
</gene>
<dbReference type="AlphaFoldDB" id="A0A8D9D0G3"/>
<sequence>MSPLLAWRRLSQFKVHFLTQRLSTTITSAFNQIPKSLFELSTKRNARLNSTAFSPTSIP</sequence>
<dbReference type="EMBL" id="LS974625">
    <property type="protein sequence ID" value="CAG7866931.1"/>
    <property type="molecule type" value="Genomic_DNA"/>
</dbReference>
<organism evidence="1 2">
    <name type="scientific">Brassica campestris</name>
    <name type="common">Field mustard</name>
    <dbReference type="NCBI Taxonomy" id="3711"/>
    <lineage>
        <taxon>Eukaryota</taxon>
        <taxon>Viridiplantae</taxon>
        <taxon>Streptophyta</taxon>
        <taxon>Embryophyta</taxon>
        <taxon>Tracheophyta</taxon>
        <taxon>Spermatophyta</taxon>
        <taxon>Magnoliopsida</taxon>
        <taxon>eudicotyledons</taxon>
        <taxon>Gunneridae</taxon>
        <taxon>Pentapetalae</taxon>
        <taxon>rosids</taxon>
        <taxon>malvids</taxon>
        <taxon>Brassicales</taxon>
        <taxon>Brassicaceae</taxon>
        <taxon>Brassiceae</taxon>
        <taxon>Brassica</taxon>
    </lineage>
</organism>
<accession>A0A8D9D0G3</accession>
<evidence type="ECO:0000313" key="1">
    <source>
        <dbReference type="EMBL" id="CAG7866931.1"/>
    </source>
</evidence>
<name>A0A8D9D0G3_BRACM</name>
<dbReference type="Proteomes" id="UP000694005">
    <property type="component" value="Chromosome A09"/>
</dbReference>
<proteinExistence type="predicted"/>
<protein>
    <submittedName>
        <fullName evidence="1">Uncharacterized protein</fullName>
    </submittedName>
</protein>
<reference evidence="1 2" key="1">
    <citation type="submission" date="2021-07" db="EMBL/GenBank/DDBJ databases">
        <authorList>
            <consortium name="Genoscope - CEA"/>
            <person name="William W."/>
        </authorList>
    </citation>
    <scope>NUCLEOTIDE SEQUENCE [LARGE SCALE GENOMIC DNA]</scope>
</reference>